<dbReference type="Proteomes" id="UP000326268">
    <property type="component" value="Unassembled WGS sequence"/>
</dbReference>
<accession>A0A5N6ZIB3</accession>
<organism evidence="1 2">
    <name type="scientific">Aspergillus caelatus</name>
    <dbReference type="NCBI Taxonomy" id="61420"/>
    <lineage>
        <taxon>Eukaryota</taxon>
        <taxon>Fungi</taxon>
        <taxon>Dikarya</taxon>
        <taxon>Ascomycota</taxon>
        <taxon>Pezizomycotina</taxon>
        <taxon>Eurotiomycetes</taxon>
        <taxon>Eurotiomycetidae</taxon>
        <taxon>Eurotiales</taxon>
        <taxon>Aspergillaceae</taxon>
        <taxon>Aspergillus</taxon>
        <taxon>Aspergillus subgen. Circumdati</taxon>
    </lineage>
</organism>
<dbReference type="AlphaFoldDB" id="A0A5N6ZIB3"/>
<keyword evidence="2" id="KW-1185">Reference proteome</keyword>
<protein>
    <submittedName>
        <fullName evidence="1">Uncharacterized protein</fullName>
    </submittedName>
</protein>
<reference evidence="1 2" key="1">
    <citation type="submission" date="2019-04" db="EMBL/GenBank/DDBJ databases">
        <title>Friends and foes A comparative genomics studyof 23 Aspergillus species from section Flavi.</title>
        <authorList>
            <consortium name="DOE Joint Genome Institute"/>
            <person name="Kjaerbolling I."/>
            <person name="Vesth T."/>
            <person name="Frisvad J.C."/>
            <person name="Nybo J.L."/>
            <person name="Theobald S."/>
            <person name="Kildgaard S."/>
            <person name="Isbrandt T."/>
            <person name="Kuo A."/>
            <person name="Sato A."/>
            <person name="Lyhne E.K."/>
            <person name="Kogle M.E."/>
            <person name="Wiebenga A."/>
            <person name="Kun R.S."/>
            <person name="Lubbers R.J."/>
            <person name="Makela M.R."/>
            <person name="Barry K."/>
            <person name="Chovatia M."/>
            <person name="Clum A."/>
            <person name="Daum C."/>
            <person name="Haridas S."/>
            <person name="He G."/>
            <person name="LaButti K."/>
            <person name="Lipzen A."/>
            <person name="Mondo S."/>
            <person name="Riley R."/>
            <person name="Salamov A."/>
            <person name="Simmons B.A."/>
            <person name="Magnuson J.K."/>
            <person name="Henrissat B."/>
            <person name="Mortensen U.H."/>
            <person name="Larsen T.O."/>
            <person name="Devries R.P."/>
            <person name="Grigoriev I.V."/>
            <person name="Machida M."/>
            <person name="Baker S.E."/>
            <person name="Andersen M.R."/>
        </authorList>
    </citation>
    <scope>NUCLEOTIDE SEQUENCE [LARGE SCALE GENOMIC DNA]</scope>
    <source>
        <strain evidence="1 2">CBS 763.97</strain>
    </source>
</reference>
<name>A0A5N6ZIB3_9EURO</name>
<dbReference type="EMBL" id="ML738030">
    <property type="protein sequence ID" value="KAE8357394.1"/>
    <property type="molecule type" value="Genomic_DNA"/>
</dbReference>
<evidence type="ECO:0000313" key="2">
    <source>
        <dbReference type="Proteomes" id="UP000326268"/>
    </source>
</evidence>
<proteinExistence type="predicted"/>
<sequence length="67" mass="7680">MGSRRRLCCFKGAEHRRCCHHAYTCLIDITKVEKGDALSPPSWGEFGPRRVWSSGSRLCSPLAWRMQ</sequence>
<dbReference type="GeneID" id="43653894"/>
<evidence type="ECO:0000313" key="1">
    <source>
        <dbReference type="EMBL" id="KAE8357394.1"/>
    </source>
</evidence>
<dbReference type="RefSeq" id="XP_031920475.1">
    <property type="nucleotide sequence ID" value="XM_032069448.1"/>
</dbReference>
<gene>
    <name evidence="1" type="ORF">BDV27DRAFT_139399</name>
</gene>